<reference evidence="1 2" key="1">
    <citation type="submission" date="2016-10" db="EMBL/GenBank/DDBJ databases">
        <title>Paenibacillus species isolates.</title>
        <authorList>
            <person name="Beno S.M."/>
        </authorList>
    </citation>
    <scope>NUCLEOTIDE SEQUENCE [LARGE SCALE GENOMIC DNA]</scope>
    <source>
        <strain evidence="1 2">FSL H7-0918</strain>
    </source>
</reference>
<proteinExistence type="predicted"/>
<dbReference type="Proteomes" id="UP000187323">
    <property type="component" value="Unassembled WGS sequence"/>
</dbReference>
<evidence type="ECO:0000313" key="1">
    <source>
        <dbReference type="EMBL" id="OME23536.1"/>
    </source>
</evidence>
<accession>A0AB36JH84</accession>
<protein>
    <submittedName>
        <fullName evidence="1">Uncharacterized protein</fullName>
    </submittedName>
</protein>
<gene>
    <name evidence="1" type="ORF">BSK47_03515</name>
</gene>
<dbReference type="EMBL" id="MPTO01000003">
    <property type="protein sequence ID" value="OME23536.1"/>
    <property type="molecule type" value="Genomic_DNA"/>
</dbReference>
<organism evidence="1 2">
    <name type="scientific">Paenibacillus odorifer</name>
    <dbReference type="NCBI Taxonomy" id="189426"/>
    <lineage>
        <taxon>Bacteria</taxon>
        <taxon>Bacillati</taxon>
        <taxon>Bacillota</taxon>
        <taxon>Bacilli</taxon>
        <taxon>Bacillales</taxon>
        <taxon>Paenibacillaceae</taxon>
        <taxon>Paenibacillus</taxon>
    </lineage>
</organism>
<evidence type="ECO:0000313" key="2">
    <source>
        <dbReference type="Proteomes" id="UP000187323"/>
    </source>
</evidence>
<comment type="caution">
    <text evidence="1">The sequence shown here is derived from an EMBL/GenBank/DDBJ whole genome shotgun (WGS) entry which is preliminary data.</text>
</comment>
<dbReference type="RefSeq" id="WP_076133522.1">
    <property type="nucleotide sequence ID" value="NZ_MPTO01000003.1"/>
</dbReference>
<dbReference type="AlphaFoldDB" id="A0AB36JH84"/>
<sequence length="283" mass="31974">MRKNKGYQPPTFGKGRRLPFTVSCVAWMDLLGYGSMLREARFDPTNDLSTCAINRLKQFQKIISTSVSRNLPAICINDGAIFSRDLSYRSNSVTIDFLQRMISLHSHVNQIENNSGFPGARTVIALGIRMTGIEDDWFNNGHLENILSRMNRGDINSEQAVHEAFYAQSTYGFTSQLQANFAFTKAYLVDSAGSKAGFAGPNLFIDINMFEDKIPDWIEFSKIVEWREDGIGGKFGELRTFNRDLAGSVRHYGILDAKKIASKIFSDYDGEDPIRRLLRELDI</sequence>
<name>A0AB36JH84_9BACL</name>